<comment type="caution">
    <text evidence="1">The sequence shown here is derived from an EMBL/GenBank/DDBJ whole genome shotgun (WGS) entry which is preliminary data.</text>
</comment>
<dbReference type="EMBL" id="VSSQ01093251">
    <property type="protein sequence ID" value="MPN38174.1"/>
    <property type="molecule type" value="Genomic_DNA"/>
</dbReference>
<evidence type="ECO:0008006" key="2">
    <source>
        <dbReference type="Google" id="ProtNLM"/>
    </source>
</evidence>
<protein>
    <recommendedName>
        <fullName evidence="2">DUF4256 domain-containing protein</fullName>
    </recommendedName>
</protein>
<reference evidence="1" key="1">
    <citation type="submission" date="2019-08" db="EMBL/GenBank/DDBJ databases">
        <authorList>
            <person name="Kucharzyk K."/>
            <person name="Murdoch R.W."/>
            <person name="Higgins S."/>
            <person name="Loffler F."/>
        </authorList>
    </citation>
    <scope>NUCLEOTIDE SEQUENCE</scope>
</reference>
<sequence length="78" mass="8628">MGVAGTMGLALLTEAEYRRLQETGPFDQKTSSWLLTPESIRSLGGALFGDYRYGTVFIYHNGADSYYGVRGFRGLLKV</sequence>
<evidence type="ECO:0000313" key="1">
    <source>
        <dbReference type="EMBL" id="MPN38174.1"/>
    </source>
</evidence>
<name>A0A645HPW9_9ZZZZ</name>
<organism evidence="1">
    <name type="scientific">bioreactor metagenome</name>
    <dbReference type="NCBI Taxonomy" id="1076179"/>
    <lineage>
        <taxon>unclassified sequences</taxon>
        <taxon>metagenomes</taxon>
        <taxon>ecological metagenomes</taxon>
    </lineage>
</organism>
<accession>A0A645HPW9</accession>
<dbReference type="AlphaFoldDB" id="A0A645HPW9"/>
<proteinExistence type="predicted"/>
<dbReference type="Pfam" id="PF14066">
    <property type="entry name" value="DUF4256"/>
    <property type="match status" value="1"/>
</dbReference>
<dbReference type="InterPro" id="IPR025352">
    <property type="entry name" value="DUF4256"/>
</dbReference>
<gene>
    <name evidence="1" type="ORF">SDC9_185698</name>
</gene>